<sequence length="47" mass="5387">MNYMIGRAILTSKNDEVEKISDLIMNRLPGKVYTYYSANSIDLEDSN</sequence>
<dbReference type="OrthoDB" id="2423025at2759"/>
<organism evidence="1 2">
    <name type="scientific">Acaulospora morrowiae</name>
    <dbReference type="NCBI Taxonomy" id="94023"/>
    <lineage>
        <taxon>Eukaryota</taxon>
        <taxon>Fungi</taxon>
        <taxon>Fungi incertae sedis</taxon>
        <taxon>Mucoromycota</taxon>
        <taxon>Glomeromycotina</taxon>
        <taxon>Glomeromycetes</taxon>
        <taxon>Diversisporales</taxon>
        <taxon>Acaulosporaceae</taxon>
        <taxon>Acaulospora</taxon>
    </lineage>
</organism>
<reference evidence="1" key="1">
    <citation type="submission" date="2021-06" db="EMBL/GenBank/DDBJ databases">
        <authorList>
            <person name="Kallberg Y."/>
            <person name="Tangrot J."/>
            <person name="Rosling A."/>
        </authorList>
    </citation>
    <scope>NUCLEOTIDE SEQUENCE</scope>
    <source>
        <strain evidence="1">CL551</strain>
    </source>
</reference>
<protein>
    <submittedName>
        <fullName evidence="1">13032_t:CDS:1</fullName>
    </submittedName>
</protein>
<gene>
    <name evidence="1" type="ORF">AMORRO_LOCUS1205</name>
</gene>
<evidence type="ECO:0000313" key="2">
    <source>
        <dbReference type="Proteomes" id="UP000789342"/>
    </source>
</evidence>
<proteinExistence type="predicted"/>
<name>A0A9N8VJB3_9GLOM</name>
<dbReference type="AlphaFoldDB" id="A0A9N8VJB3"/>
<keyword evidence="2" id="KW-1185">Reference proteome</keyword>
<dbReference type="EMBL" id="CAJVPV010000436">
    <property type="protein sequence ID" value="CAG8457010.1"/>
    <property type="molecule type" value="Genomic_DNA"/>
</dbReference>
<comment type="caution">
    <text evidence="1">The sequence shown here is derived from an EMBL/GenBank/DDBJ whole genome shotgun (WGS) entry which is preliminary data.</text>
</comment>
<evidence type="ECO:0000313" key="1">
    <source>
        <dbReference type="EMBL" id="CAG8457010.1"/>
    </source>
</evidence>
<dbReference type="Proteomes" id="UP000789342">
    <property type="component" value="Unassembled WGS sequence"/>
</dbReference>
<feature type="non-terminal residue" evidence="1">
    <location>
        <position position="47"/>
    </location>
</feature>
<accession>A0A9N8VJB3</accession>